<dbReference type="EMBL" id="JAMSHJ010000005">
    <property type="protein sequence ID" value="KAI5407087.1"/>
    <property type="molecule type" value="Genomic_DNA"/>
</dbReference>
<dbReference type="Pfam" id="PF03078">
    <property type="entry name" value="ATHILA"/>
    <property type="match status" value="1"/>
</dbReference>
<dbReference type="AlphaFoldDB" id="A0A9D4WSS9"/>
<evidence type="ECO:0000313" key="3">
    <source>
        <dbReference type="Proteomes" id="UP001058974"/>
    </source>
</evidence>
<dbReference type="Gramene" id="Psat05G0336900-T1">
    <property type="protein sequence ID" value="KAI5407087.1"/>
    <property type="gene ID" value="KIW84_053369"/>
</dbReference>
<comment type="caution">
    <text evidence="2">The sequence shown here is derived from an EMBL/GenBank/DDBJ whole genome shotgun (WGS) entry which is preliminary data.</text>
</comment>
<reference evidence="2 3" key="1">
    <citation type="journal article" date="2022" name="Nat. Genet.">
        <title>Improved pea reference genome and pan-genome highlight genomic features and evolutionary characteristics.</title>
        <authorList>
            <person name="Yang T."/>
            <person name="Liu R."/>
            <person name="Luo Y."/>
            <person name="Hu S."/>
            <person name="Wang D."/>
            <person name="Wang C."/>
            <person name="Pandey M.K."/>
            <person name="Ge S."/>
            <person name="Xu Q."/>
            <person name="Li N."/>
            <person name="Li G."/>
            <person name="Huang Y."/>
            <person name="Saxena R.K."/>
            <person name="Ji Y."/>
            <person name="Li M."/>
            <person name="Yan X."/>
            <person name="He Y."/>
            <person name="Liu Y."/>
            <person name="Wang X."/>
            <person name="Xiang C."/>
            <person name="Varshney R.K."/>
            <person name="Ding H."/>
            <person name="Gao S."/>
            <person name="Zong X."/>
        </authorList>
    </citation>
    <scope>NUCLEOTIDE SEQUENCE [LARGE SCALE GENOMIC DNA]</scope>
    <source>
        <strain evidence="2 3">cv. Zhongwan 6</strain>
    </source>
</reference>
<evidence type="ECO:0000313" key="2">
    <source>
        <dbReference type="EMBL" id="KAI5407087.1"/>
    </source>
</evidence>
<proteinExistence type="predicted"/>
<dbReference type="Proteomes" id="UP001058974">
    <property type="component" value="Chromosome 5"/>
</dbReference>
<accession>A0A9D4WSS9</accession>
<keyword evidence="3" id="KW-1185">Reference proteome</keyword>
<protein>
    <recommendedName>
        <fullName evidence="1">Arabidopsis retrotransposon Orf1 C-terminal domain-containing protein</fullName>
    </recommendedName>
</protein>
<gene>
    <name evidence="2" type="ORF">KIW84_053369</name>
</gene>
<evidence type="ECO:0000259" key="1">
    <source>
        <dbReference type="Pfam" id="PF03078"/>
    </source>
</evidence>
<feature type="domain" description="Arabidopsis retrotransposon Orf1 C-terminal" evidence="1">
    <location>
        <begin position="24"/>
        <end position="132"/>
    </location>
</feature>
<sequence length="269" mass="32207">MPLRTPVDFMKIVFKEGMNQHQRYATLYRHQITMTRYSDDSYLCSLCMFGNVCLMLNTIGWTHFVNLRHPTYERLTLEFLDSYSYIMNPLSQNSIETVRFRLFNRDYEFNQDQIVTLLQFQHHVGIPREVPQWRLWYTEFGRLWERLTRDFATNMEVRSILLPCPMRTDVQVEANWIYDLCVGDGANDVPMDVGASSWNQSTHEYDYNAFRHEIVDLQYKIQACNDIELECDHLFYVMHQQQRDILEHMPFMQASQAHMTAHMQSLQET</sequence>
<name>A0A9D4WSS9_PEA</name>
<dbReference type="InterPro" id="IPR004312">
    <property type="entry name" value="ATHILA_Orf1_C"/>
</dbReference>
<organism evidence="2 3">
    <name type="scientific">Pisum sativum</name>
    <name type="common">Garden pea</name>
    <name type="synonym">Lathyrus oleraceus</name>
    <dbReference type="NCBI Taxonomy" id="3888"/>
    <lineage>
        <taxon>Eukaryota</taxon>
        <taxon>Viridiplantae</taxon>
        <taxon>Streptophyta</taxon>
        <taxon>Embryophyta</taxon>
        <taxon>Tracheophyta</taxon>
        <taxon>Spermatophyta</taxon>
        <taxon>Magnoliopsida</taxon>
        <taxon>eudicotyledons</taxon>
        <taxon>Gunneridae</taxon>
        <taxon>Pentapetalae</taxon>
        <taxon>rosids</taxon>
        <taxon>fabids</taxon>
        <taxon>Fabales</taxon>
        <taxon>Fabaceae</taxon>
        <taxon>Papilionoideae</taxon>
        <taxon>50 kb inversion clade</taxon>
        <taxon>NPAAA clade</taxon>
        <taxon>Hologalegina</taxon>
        <taxon>IRL clade</taxon>
        <taxon>Fabeae</taxon>
        <taxon>Lathyrus</taxon>
    </lineage>
</organism>